<keyword evidence="3" id="KW-1003">Cell membrane</keyword>
<dbReference type="GO" id="GO:0055085">
    <property type="term" value="P:transmembrane transport"/>
    <property type="evidence" value="ECO:0007669"/>
    <property type="project" value="InterPro"/>
</dbReference>
<dbReference type="GO" id="GO:0005886">
    <property type="term" value="C:plasma membrane"/>
    <property type="evidence" value="ECO:0007669"/>
    <property type="project" value="UniProtKB-SubCell"/>
</dbReference>
<proteinExistence type="inferred from homology"/>
<dbReference type="RefSeq" id="WP_310368730.1">
    <property type="nucleotide sequence ID" value="NZ_JAVDYB010000001.1"/>
</dbReference>
<keyword evidence="11" id="KW-1185">Reference proteome</keyword>
<dbReference type="Gene3D" id="1.10.3720.10">
    <property type="entry name" value="MetI-like"/>
    <property type="match status" value="1"/>
</dbReference>
<feature type="transmembrane region" description="Helical" evidence="7">
    <location>
        <begin position="60"/>
        <end position="85"/>
    </location>
</feature>
<feature type="transmembrane region" description="Helical" evidence="7">
    <location>
        <begin position="219"/>
        <end position="241"/>
    </location>
</feature>
<evidence type="ECO:0000256" key="6">
    <source>
        <dbReference type="ARBA" id="ARBA00023136"/>
    </source>
</evidence>
<evidence type="ECO:0000259" key="9">
    <source>
        <dbReference type="PROSITE" id="PS50928"/>
    </source>
</evidence>
<evidence type="ECO:0000256" key="8">
    <source>
        <dbReference type="SAM" id="SignalP"/>
    </source>
</evidence>
<dbReference type="SUPFAM" id="SSF161098">
    <property type="entry name" value="MetI-like"/>
    <property type="match status" value="1"/>
</dbReference>
<dbReference type="PANTHER" id="PTHR43386">
    <property type="entry name" value="OLIGOPEPTIDE TRANSPORT SYSTEM PERMEASE PROTEIN APPC"/>
    <property type="match status" value="1"/>
</dbReference>
<accession>A0AAE3YP13</accession>
<keyword evidence="2 7" id="KW-0813">Transport</keyword>
<name>A0AAE3YP13_9ACTN</name>
<feature type="transmembrane region" description="Helical" evidence="7">
    <location>
        <begin position="178"/>
        <end position="199"/>
    </location>
</feature>
<comment type="subcellular location">
    <subcellularLocation>
        <location evidence="1 7">Cell membrane</location>
        <topology evidence="1 7">Multi-pass membrane protein</topology>
    </subcellularLocation>
</comment>
<dbReference type="Pfam" id="PF00528">
    <property type="entry name" value="BPD_transp_1"/>
    <property type="match status" value="1"/>
</dbReference>
<dbReference type="CDD" id="cd06261">
    <property type="entry name" value="TM_PBP2"/>
    <property type="match status" value="1"/>
</dbReference>
<dbReference type="EMBL" id="JAVDYB010000001">
    <property type="protein sequence ID" value="MDR7276547.1"/>
    <property type="molecule type" value="Genomic_DNA"/>
</dbReference>
<dbReference type="InterPro" id="IPR050366">
    <property type="entry name" value="BP-dependent_transpt_permease"/>
</dbReference>
<keyword evidence="4 7" id="KW-0812">Transmembrane</keyword>
<evidence type="ECO:0000313" key="11">
    <source>
        <dbReference type="Proteomes" id="UP001183643"/>
    </source>
</evidence>
<comment type="caution">
    <text evidence="10">The sequence shown here is derived from an EMBL/GenBank/DDBJ whole genome shotgun (WGS) entry which is preliminary data.</text>
</comment>
<evidence type="ECO:0000256" key="3">
    <source>
        <dbReference type="ARBA" id="ARBA00022475"/>
    </source>
</evidence>
<dbReference type="PROSITE" id="PS50928">
    <property type="entry name" value="ABC_TM1"/>
    <property type="match status" value="1"/>
</dbReference>
<keyword evidence="5 7" id="KW-1133">Transmembrane helix</keyword>
<dbReference type="InterPro" id="IPR000515">
    <property type="entry name" value="MetI-like"/>
</dbReference>
<comment type="similarity">
    <text evidence="7">Belongs to the binding-protein-dependent transport system permease family.</text>
</comment>
<evidence type="ECO:0000256" key="7">
    <source>
        <dbReference type="RuleBase" id="RU363032"/>
    </source>
</evidence>
<evidence type="ECO:0000256" key="4">
    <source>
        <dbReference type="ARBA" id="ARBA00022692"/>
    </source>
</evidence>
<evidence type="ECO:0000313" key="10">
    <source>
        <dbReference type="EMBL" id="MDR7276547.1"/>
    </source>
</evidence>
<dbReference type="PANTHER" id="PTHR43386:SF1">
    <property type="entry name" value="D,D-DIPEPTIDE TRANSPORT SYSTEM PERMEASE PROTEIN DDPC-RELATED"/>
    <property type="match status" value="1"/>
</dbReference>
<dbReference type="AlphaFoldDB" id="A0AAE3YP13"/>
<feature type="domain" description="ABC transmembrane type-1" evidence="9">
    <location>
        <begin position="56"/>
        <end position="242"/>
    </location>
</feature>
<reference evidence="10" key="1">
    <citation type="submission" date="2023-07" db="EMBL/GenBank/DDBJ databases">
        <title>Sequencing the genomes of 1000 actinobacteria strains.</title>
        <authorList>
            <person name="Klenk H.-P."/>
        </authorList>
    </citation>
    <scope>NUCLEOTIDE SEQUENCE</scope>
    <source>
        <strain evidence="10">DSM 44707</strain>
    </source>
</reference>
<sequence>MRWLLAAGAVFLLAPLALPDPVATDFTAILAGPSWAHPLGTDQLGRDVLSRLVSGGRLTLGLTAAGVLFPAVAGTLAGLVAGYLGRGGVARLADLCASLPTVLIGLLAAVVLGPGLPSVLVAVCAVGWTPFARQAYQLTVREAGLNYVDAARALGAGPLRIAGRHIAPNIRSPLVAHLCLRFAGTLLSVSGLSFLGLGVQPPTPEWGAMVSDGRAHLFGAPHLVLAPAIAVVLTASLATAAGRRLGR</sequence>
<organism evidence="10 11">
    <name type="scientific">Catenuloplanes atrovinosus</name>
    <dbReference type="NCBI Taxonomy" id="137266"/>
    <lineage>
        <taxon>Bacteria</taxon>
        <taxon>Bacillati</taxon>
        <taxon>Actinomycetota</taxon>
        <taxon>Actinomycetes</taxon>
        <taxon>Micromonosporales</taxon>
        <taxon>Micromonosporaceae</taxon>
        <taxon>Catenuloplanes</taxon>
    </lineage>
</organism>
<protein>
    <submittedName>
        <fullName evidence="10">Peptide/nickel transport system permease protein</fullName>
    </submittedName>
</protein>
<gene>
    <name evidence="10" type="ORF">J2S41_003325</name>
</gene>
<evidence type="ECO:0000256" key="1">
    <source>
        <dbReference type="ARBA" id="ARBA00004651"/>
    </source>
</evidence>
<feature type="signal peptide" evidence="8">
    <location>
        <begin position="1"/>
        <end position="19"/>
    </location>
</feature>
<evidence type="ECO:0000256" key="2">
    <source>
        <dbReference type="ARBA" id="ARBA00022448"/>
    </source>
</evidence>
<keyword evidence="8" id="KW-0732">Signal</keyword>
<evidence type="ECO:0000256" key="5">
    <source>
        <dbReference type="ARBA" id="ARBA00022989"/>
    </source>
</evidence>
<dbReference type="InterPro" id="IPR035906">
    <property type="entry name" value="MetI-like_sf"/>
</dbReference>
<feature type="chain" id="PRO_5042272153" evidence="8">
    <location>
        <begin position="20"/>
        <end position="247"/>
    </location>
</feature>
<dbReference type="Proteomes" id="UP001183643">
    <property type="component" value="Unassembled WGS sequence"/>
</dbReference>
<keyword evidence="6 7" id="KW-0472">Membrane</keyword>